<organism evidence="6 7">
    <name type="scientific">Nibricoccus aquaticus</name>
    <dbReference type="NCBI Taxonomy" id="2576891"/>
    <lineage>
        <taxon>Bacteria</taxon>
        <taxon>Pseudomonadati</taxon>
        <taxon>Verrucomicrobiota</taxon>
        <taxon>Opitutia</taxon>
        <taxon>Opitutales</taxon>
        <taxon>Opitutaceae</taxon>
        <taxon>Nibricoccus</taxon>
    </lineage>
</organism>
<dbReference type="SMART" id="SM00382">
    <property type="entry name" value="AAA"/>
    <property type="match status" value="1"/>
</dbReference>
<evidence type="ECO:0000256" key="2">
    <source>
        <dbReference type="ARBA" id="ARBA00022741"/>
    </source>
</evidence>
<dbReference type="RefSeq" id="WP_096057124.1">
    <property type="nucleotide sequence ID" value="NZ_CP023344.1"/>
</dbReference>
<proteinExistence type="inferred from homology"/>
<dbReference type="CDD" id="cd01129">
    <property type="entry name" value="PulE-GspE-like"/>
    <property type="match status" value="1"/>
</dbReference>
<feature type="domain" description="AAA+ ATPase" evidence="5">
    <location>
        <begin position="321"/>
        <end position="447"/>
    </location>
</feature>
<evidence type="ECO:0000259" key="5">
    <source>
        <dbReference type="SMART" id="SM00382"/>
    </source>
</evidence>
<feature type="compositionally biased region" description="Low complexity" evidence="4">
    <location>
        <begin position="1"/>
        <end position="19"/>
    </location>
</feature>
<keyword evidence="2" id="KW-0547">Nucleotide-binding</keyword>
<dbReference type="PANTHER" id="PTHR30258">
    <property type="entry name" value="TYPE II SECRETION SYSTEM PROTEIN GSPE-RELATED"/>
    <property type="match status" value="1"/>
</dbReference>
<dbReference type="PANTHER" id="PTHR30258:SF2">
    <property type="entry name" value="COMG OPERON PROTEIN 1"/>
    <property type="match status" value="1"/>
</dbReference>
<dbReference type="Gene3D" id="1.10.40.70">
    <property type="match status" value="1"/>
</dbReference>
<dbReference type="Proteomes" id="UP000217265">
    <property type="component" value="Chromosome"/>
</dbReference>
<reference evidence="6 7" key="1">
    <citation type="submission" date="2017-09" db="EMBL/GenBank/DDBJ databases">
        <title>Complete genome sequence of Verrucomicrobial strain HZ-65, isolated from freshwater.</title>
        <authorList>
            <person name="Choi A."/>
        </authorList>
    </citation>
    <scope>NUCLEOTIDE SEQUENCE [LARGE SCALE GENOMIC DNA]</scope>
    <source>
        <strain evidence="6 7">HZ-65</strain>
    </source>
</reference>
<dbReference type="InterPro" id="IPR007831">
    <property type="entry name" value="T2SS_GspE_N"/>
</dbReference>
<accession>A0A290Q9Y1</accession>
<evidence type="ECO:0000256" key="3">
    <source>
        <dbReference type="ARBA" id="ARBA00022840"/>
    </source>
</evidence>
<dbReference type="Pfam" id="PF00437">
    <property type="entry name" value="T2SSE"/>
    <property type="match status" value="1"/>
</dbReference>
<protein>
    <submittedName>
        <fullName evidence="6">Type II secretion system protein GspE</fullName>
    </submittedName>
</protein>
<dbReference type="OrthoDB" id="9773102at2"/>
<dbReference type="InterPro" id="IPR037257">
    <property type="entry name" value="T2SS_E_N_sf"/>
</dbReference>
<evidence type="ECO:0000313" key="7">
    <source>
        <dbReference type="Proteomes" id="UP000217265"/>
    </source>
</evidence>
<evidence type="ECO:0000256" key="1">
    <source>
        <dbReference type="ARBA" id="ARBA00006611"/>
    </source>
</evidence>
<dbReference type="GO" id="GO:0005524">
    <property type="term" value="F:ATP binding"/>
    <property type="evidence" value="ECO:0007669"/>
    <property type="project" value="UniProtKB-KW"/>
</dbReference>
<dbReference type="Pfam" id="PF05157">
    <property type="entry name" value="MshEN"/>
    <property type="match status" value="1"/>
</dbReference>
<dbReference type="InterPro" id="IPR003593">
    <property type="entry name" value="AAA+_ATPase"/>
</dbReference>
<dbReference type="Gene3D" id="3.30.450.90">
    <property type="match status" value="1"/>
</dbReference>
<feature type="region of interest" description="Disordered" evidence="4">
    <location>
        <begin position="1"/>
        <end position="23"/>
    </location>
</feature>
<dbReference type="EMBL" id="CP023344">
    <property type="protein sequence ID" value="ATC65495.1"/>
    <property type="molecule type" value="Genomic_DNA"/>
</dbReference>
<dbReference type="AlphaFoldDB" id="A0A290Q9Y1"/>
<evidence type="ECO:0000313" key="6">
    <source>
        <dbReference type="EMBL" id="ATC65495.1"/>
    </source>
</evidence>
<dbReference type="SUPFAM" id="SSF52540">
    <property type="entry name" value="P-loop containing nucleoside triphosphate hydrolases"/>
    <property type="match status" value="1"/>
</dbReference>
<dbReference type="InterPro" id="IPR001482">
    <property type="entry name" value="T2SS/T4SS_dom"/>
</dbReference>
<keyword evidence="7" id="KW-1185">Reference proteome</keyword>
<keyword evidence="3" id="KW-0067">ATP-binding</keyword>
<dbReference type="GO" id="GO:0005886">
    <property type="term" value="C:plasma membrane"/>
    <property type="evidence" value="ECO:0007669"/>
    <property type="project" value="TreeGrafter"/>
</dbReference>
<dbReference type="Gene3D" id="3.30.300.160">
    <property type="entry name" value="Type II secretion system, protein E, N-terminal domain"/>
    <property type="match status" value="1"/>
</dbReference>
<dbReference type="GO" id="GO:0016887">
    <property type="term" value="F:ATP hydrolysis activity"/>
    <property type="evidence" value="ECO:0007669"/>
    <property type="project" value="TreeGrafter"/>
</dbReference>
<name>A0A290Q9Y1_9BACT</name>
<dbReference type="SUPFAM" id="SSF160246">
    <property type="entry name" value="EspE N-terminal domain-like"/>
    <property type="match status" value="1"/>
</dbReference>
<dbReference type="KEGG" id="vbh:CMV30_16940"/>
<evidence type="ECO:0000256" key="4">
    <source>
        <dbReference type="SAM" id="MobiDB-lite"/>
    </source>
</evidence>
<gene>
    <name evidence="6" type="ORF">CMV30_16940</name>
</gene>
<dbReference type="Gene3D" id="3.40.50.300">
    <property type="entry name" value="P-loop containing nucleotide triphosphate hydrolases"/>
    <property type="match status" value="1"/>
</dbReference>
<dbReference type="InterPro" id="IPR027417">
    <property type="entry name" value="P-loop_NTPase"/>
</dbReference>
<sequence length="570" mass="62856">MSTASPAPTSAAAPAGAAPAAPPKRLGDRLLEAGLITPHQLELALREQKRAGKMIGAVLQQLGFVTEQDIAAFLAQDAQTPTVNIGKLEISPEIVALVPYDFCKEAVLIPCRREGDTLTVVMADPFNVVAIDRVEQLTKLRVEVLNAPKPDILEKLTAVHDREGSLDQTIDELMKISGRKGDDNTAPMIRAVEQIIAAAVRKSASDIHFEPDEKSLRIRMRNDGVLQSFLLIPKDLQDAFIARLKVMANLDVSETRLPQDGRFSFTLGRRELGLRVSCLPTNYGESVVLRVLDSGNLLLNLQSLGLRKEAEVSLAEAVVRPHGVILITGPTGSGKTTTLYTALNTVNRLERAVFTLEDPIEYRLPHIRQTQVNEKIGLSFSNGLRTLLRQDPDVLLVGETRDKETAQLMVRAALTGHLVFSSLHTNDTFSAIPRLIDLGVEPFLLPSTLHLIIAQRLVRRLCPACKKPVENPCDHLRSFNLPIPTENEPTLWKPVGCPDCRQQGYRGRVAIFEVLVIDDDYHPLLHTGNAEKIKELARAKGMPLLFDDGIRRAFRGDTTLEEVFRVAFAT</sequence>
<comment type="similarity">
    <text evidence="1">Belongs to the GSP E family.</text>
</comment>